<dbReference type="AlphaFoldDB" id="M2UCD9"/>
<dbReference type="OrthoDB" id="5973539at2759"/>
<dbReference type="PROSITE" id="PS00036">
    <property type="entry name" value="BZIP_BASIC"/>
    <property type="match status" value="1"/>
</dbReference>
<feature type="compositionally biased region" description="Basic and acidic residues" evidence="1">
    <location>
        <begin position="31"/>
        <end position="46"/>
    </location>
</feature>
<feature type="compositionally biased region" description="Low complexity" evidence="1">
    <location>
        <begin position="17"/>
        <end position="30"/>
    </location>
</feature>
<evidence type="ECO:0000259" key="2">
    <source>
        <dbReference type="PROSITE" id="PS00036"/>
    </source>
</evidence>
<gene>
    <name evidence="3" type="ORF">COCHEDRAFT_1019608</name>
</gene>
<evidence type="ECO:0000313" key="3">
    <source>
        <dbReference type="EMBL" id="EMD96234.1"/>
    </source>
</evidence>
<reference evidence="4" key="2">
    <citation type="journal article" date="2013" name="PLoS Genet.">
        <title>Comparative genome structure, secondary metabolite, and effector coding capacity across Cochliobolus pathogens.</title>
        <authorList>
            <person name="Condon B.J."/>
            <person name="Leng Y."/>
            <person name="Wu D."/>
            <person name="Bushley K.E."/>
            <person name="Ohm R.A."/>
            <person name="Otillar R."/>
            <person name="Martin J."/>
            <person name="Schackwitz W."/>
            <person name="Grimwood J."/>
            <person name="MohdZainudin N."/>
            <person name="Xue C."/>
            <person name="Wang R."/>
            <person name="Manning V.A."/>
            <person name="Dhillon B."/>
            <person name="Tu Z.J."/>
            <person name="Steffenson B.J."/>
            <person name="Salamov A."/>
            <person name="Sun H."/>
            <person name="Lowry S."/>
            <person name="LaButti K."/>
            <person name="Han J."/>
            <person name="Copeland A."/>
            <person name="Lindquist E."/>
            <person name="Barry K."/>
            <person name="Schmutz J."/>
            <person name="Baker S.E."/>
            <person name="Ciuffetti L.M."/>
            <person name="Grigoriev I.V."/>
            <person name="Zhong S."/>
            <person name="Turgeon B.G."/>
        </authorList>
    </citation>
    <scope>NUCLEOTIDE SEQUENCE [LARGE SCALE GENOMIC DNA]</scope>
    <source>
        <strain evidence="4">C5 / ATCC 48332 / race O</strain>
    </source>
</reference>
<dbReference type="CDD" id="cd14688">
    <property type="entry name" value="bZIP_YAP"/>
    <property type="match status" value="1"/>
</dbReference>
<dbReference type="InterPro" id="IPR004827">
    <property type="entry name" value="bZIP"/>
</dbReference>
<name>M2UCD9_COCH5</name>
<dbReference type="Proteomes" id="UP000016936">
    <property type="component" value="Unassembled WGS sequence"/>
</dbReference>
<accession>M2UCD9</accession>
<dbReference type="InterPro" id="IPR021833">
    <property type="entry name" value="DUF3425"/>
</dbReference>
<reference evidence="3 4" key="1">
    <citation type="journal article" date="2012" name="PLoS Pathog.">
        <title>Diverse lifestyles and strategies of plant pathogenesis encoded in the genomes of eighteen Dothideomycetes fungi.</title>
        <authorList>
            <person name="Ohm R.A."/>
            <person name="Feau N."/>
            <person name="Henrissat B."/>
            <person name="Schoch C.L."/>
            <person name="Horwitz B.A."/>
            <person name="Barry K.W."/>
            <person name="Condon B.J."/>
            <person name="Copeland A.C."/>
            <person name="Dhillon B."/>
            <person name="Glaser F."/>
            <person name="Hesse C.N."/>
            <person name="Kosti I."/>
            <person name="LaButti K."/>
            <person name="Lindquist E.A."/>
            <person name="Lucas S."/>
            <person name="Salamov A.A."/>
            <person name="Bradshaw R.E."/>
            <person name="Ciuffetti L."/>
            <person name="Hamelin R.C."/>
            <person name="Kema G.H.J."/>
            <person name="Lawrence C."/>
            <person name="Scott J.A."/>
            <person name="Spatafora J.W."/>
            <person name="Turgeon B.G."/>
            <person name="de Wit P.J.G.M."/>
            <person name="Zhong S."/>
            <person name="Goodwin S.B."/>
            <person name="Grigoriev I.V."/>
        </authorList>
    </citation>
    <scope>NUCLEOTIDE SEQUENCE [LARGE SCALE GENOMIC DNA]</scope>
    <source>
        <strain evidence="4">C5 / ATCC 48332 / race O</strain>
    </source>
</reference>
<feature type="domain" description="BZIP" evidence="2">
    <location>
        <begin position="44"/>
        <end position="59"/>
    </location>
</feature>
<evidence type="ECO:0000256" key="1">
    <source>
        <dbReference type="SAM" id="MobiDB-lite"/>
    </source>
</evidence>
<dbReference type="OMA" id="ITRSMYC"/>
<sequence>MLTTPAQLPSPVESQENNVSTNNNNNNDAASTDKRKPVRRDQEKRRQQNIKAQKKYRDKLKRRLDQLETLAATVAEGAAIAETTTPDAVVITTPAPSSVSSRISSRSITADGQIMCHYLGQSLSEYSSESTAFSDLDLSTSIFSNSPSDLAPCDPASSIDMSNLIQTVDATSRLHPWIDYVECGCVSPHVQASSAVGISGYRDLKALNPDLSPFPVDPVDYTLSVERICIVRAVTANRLHLGITEEMLCHDDAESPFFRPFRNTIGDSGIEGVVRTMQSIFKSLKPDLRPIKEQIMIRHHPIIDLLPFPTLRKNLISKQDSFYNQELYYDLISGLVCWAGVGRSAGNSAPGIPSTITPWDGRSWEARTWFLQKYWTEVGGEEGELVRQSEWWRRMRGEDTSLWLGA</sequence>
<dbReference type="PANTHER" id="PTHR38116">
    <property type="entry name" value="CHROMOSOME 7, WHOLE GENOME SHOTGUN SEQUENCE"/>
    <property type="match status" value="1"/>
</dbReference>
<keyword evidence="4" id="KW-1185">Reference proteome</keyword>
<dbReference type="HOGENOM" id="CLU_033726_4_2_1"/>
<protein>
    <recommendedName>
        <fullName evidence="2">BZIP domain-containing protein</fullName>
    </recommendedName>
</protein>
<dbReference type="PANTHER" id="PTHR38116:SF5">
    <property type="entry name" value="BZIP DOMAIN-CONTAINING PROTEIN"/>
    <property type="match status" value="1"/>
</dbReference>
<feature type="compositionally biased region" description="Polar residues" evidence="1">
    <location>
        <begin position="1"/>
        <end position="16"/>
    </location>
</feature>
<evidence type="ECO:0000313" key="4">
    <source>
        <dbReference type="Proteomes" id="UP000016936"/>
    </source>
</evidence>
<dbReference type="Pfam" id="PF11905">
    <property type="entry name" value="DUF3425"/>
    <property type="match status" value="1"/>
</dbReference>
<proteinExistence type="predicted"/>
<dbReference type="EMBL" id="KB445570">
    <property type="protein sequence ID" value="EMD96234.1"/>
    <property type="molecule type" value="Genomic_DNA"/>
</dbReference>
<dbReference type="GO" id="GO:0003700">
    <property type="term" value="F:DNA-binding transcription factor activity"/>
    <property type="evidence" value="ECO:0007669"/>
    <property type="project" value="InterPro"/>
</dbReference>
<dbReference type="eggNOG" id="ENOG502SK20">
    <property type="taxonomic scope" value="Eukaryota"/>
</dbReference>
<feature type="region of interest" description="Disordered" evidence="1">
    <location>
        <begin position="1"/>
        <end position="57"/>
    </location>
</feature>
<organism evidence="3 4">
    <name type="scientific">Cochliobolus heterostrophus (strain C5 / ATCC 48332 / race O)</name>
    <name type="common">Southern corn leaf blight fungus</name>
    <name type="synonym">Bipolaris maydis</name>
    <dbReference type="NCBI Taxonomy" id="701091"/>
    <lineage>
        <taxon>Eukaryota</taxon>
        <taxon>Fungi</taxon>
        <taxon>Dikarya</taxon>
        <taxon>Ascomycota</taxon>
        <taxon>Pezizomycotina</taxon>
        <taxon>Dothideomycetes</taxon>
        <taxon>Pleosporomycetidae</taxon>
        <taxon>Pleosporales</taxon>
        <taxon>Pleosporineae</taxon>
        <taxon>Pleosporaceae</taxon>
        <taxon>Bipolaris</taxon>
    </lineage>
</organism>